<keyword evidence="2" id="KW-1185">Reference proteome</keyword>
<comment type="caution">
    <text evidence="1">The sequence shown here is derived from an EMBL/GenBank/DDBJ whole genome shotgun (WGS) entry which is preliminary data.</text>
</comment>
<dbReference type="Proteomes" id="UP000185911">
    <property type="component" value="Unassembled WGS sequence"/>
</dbReference>
<evidence type="ECO:0000313" key="2">
    <source>
        <dbReference type="Proteomes" id="UP000185911"/>
    </source>
</evidence>
<evidence type="ECO:0000313" key="1">
    <source>
        <dbReference type="EMBL" id="OLP04623.1"/>
    </source>
</evidence>
<protein>
    <submittedName>
        <fullName evidence="1">Putative CRISPR-associated protein</fullName>
    </submittedName>
</protein>
<gene>
    <name evidence="1" type="ORF">BLL52_4132</name>
</gene>
<accession>A0A1Q8Y9E8</accession>
<reference evidence="1 2" key="1">
    <citation type="submission" date="2017-01" db="EMBL/GenBank/DDBJ databases">
        <title>Genome sequence of Rhodoferax antarcticus ANT.BR, a psychrophilic purple nonsulfur bacterium from an Antarctic microbial mat.</title>
        <authorList>
            <person name="Baker J."/>
            <person name="Riester C."/>
            <person name="Skinner B."/>
            <person name="Newell A."/>
            <person name="Swingley W."/>
            <person name="Madigan M."/>
            <person name="Jung D."/>
            <person name="Asao M."/>
            <person name="Chen M."/>
            <person name="Loughlin P."/>
            <person name="Pan H."/>
            <person name="Lin S."/>
            <person name="Li N."/>
            <person name="Shaw J."/>
            <person name="Prado M."/>
            <person name="Sherman C."/>
            <person name="Li X."/>
            <person name="Tang J."/>
            <person name="Blankenship R."/>
            <person name="Zhao T."/>
            <person name="Touchman J."/>
            <person name="Sattley M."/>
        </authorList>
    </citation>
    <scope>NUCLEOTIDE SEQUENCE [LARGE SCALE GENOMIC DNA]</scope>
    <source>
        <strain evidence="1 2">ANT.BR</strain>
    </source>
</reference>
<dbReference type="NCBIfam" id="TIGR03114">
    <property type="entry name" value="cas8u_csf1"/>
    <property type="match status" value="1"/>
</dbReference>
<dbReference type="InterPro" id="IPR017545">
    <property type="entry name" value="CRISPR-assoc_prot_Csf1"/>
</dbReference>
<proteinExistence type="predicted"/>
<name>A0A1Q8Y9E8_9BURK</name>
<organism evidence="1 2">
    <name type="scientific">Rhodoferax antarcticus ANT.BR</name>
    <dbReference type="NCBI Taxonomy" id="1111071"/>
    <lineage>
        <taxon>Bacteria</taxon>
        <taxon>Pseudomonadati</taxon>
        <taxon>Pseudomonadota</taxon>
        <taxon>Betaproteobacteria</taxon>
        <taxon>Burkholderiales</taxon>
        <taxon>Comamonadaceae</taxon>
        <taxon>Rhodoferax</taxon>
    </lineage>
</organism>
<sequence length="248" mass="26777">MMSGTSISSSVIVSSGLGYKPEGVASKVEGVCSFCGLHIAKGDLASPFSVSSAFMDDISLAARGSGLTCGHCAPLMTATALRESGYGVFTKGGTQPFRKWVDIANAIRNPPNEPFVMAYATANNQHMGWRAPVNFSSALFYVRVGLRNLKIRHKYLMEAVDVSQVVGLAFGRESSAKTLAHPFVRLSSDLKEIGHAGLIVNYKPKELEDEAYRKLLAEHQDNIDFLMDLTLGETWALRFLLTPGAGSL</sequence>
<dbReference type="EMBL" id="MSYM01000020">
    <property type="protein sequence ID" value="OLP04623.1"/>
    <property type="molecule type" value="Genomic_DNA"/>
</dbReference>
<dbReference type="AlphaFoldDB" id="A0A1Q8Y9E8"/>